<organism evidence="1 2">
    <name type="scientific">Oligosphaera ethanolica</name>
    <dbReference type="NCBI Taxonomy" id="760260"/>
    <lineage>
        <taxon>Bacteria</taxon>
        <taxon>Pseudomonadati</taxon>
        <taxon>Lentisphaerota</taxon>
        <taxon>Oligosphaeria</taxon>
        <taxon>Oligosphaerales</taxon>
        <taxon>Oligosphaeraceae</taxon>
        <taxon>Oligosphaera</taxon>
    </lineage>
</organism>
<proteinExistence type="predicted"/>
<reference evidence="1" key="1">
    <citation type="submission" date="2023-07" db="EMBL/GenBank/DDBJ databases">
        <title>Genomic Encyclopedia of Type Strains, Phase IV (KMG-IV): sequencing the most valuable type-strain genomes for metagenomic binning, comparative biology and taxonomic classification.</title>
        <authorList>
            <person name="Goeker M."/>
        </authorList>
    </citation>
    <scope>NUCLEOTIDE SEQUENCE</scope>
    <source>
        <strain evidence="1">DSM 24202</strain>
    </source>
</reference>
<dbReference type="RefSeq" id="WP_307265326.1">
    <property type="nucleotide sequence ID" value="NZ_JAUSVL010000001.1"/>
</dbReference>
<dbReference type="EMBL" id="JAUSVL010000001">
    <property type="protein sequence ID" value="MDQ0291898.1"/>
    <property type="molecule type" value="Genomic_DNA"/>
</dbReference>
<keyword evidence="2" id="KW-1185">Reference proteome</keyword>
<evidence type="ECO:0000313" key="1">
    <source>
        <dbReference type="EMBL" id="MDQ0291898.1"/>
    </source>
</evidence>
<protein>
    <submittedName>
        <fullName evidence="1">Uncharacterized protein</fullName>
    </submittedName>
</protein>
<accession>A0AAE4AR69</accession>
<dbReference type="Proteomes" id="UP001238163">
    <property type="component" value="Unassembled WGS sequence"/>
</dbReference>
<evidence type="ECO:0000313" key="2">
    <source>
        <dbReference type="Proteomes" id="UP001238163"/>
    </source>
</evidence>
<dbReference type="AlphaFoldDB" id="A0AAE4AR69"/>
<sequence>MMRRLLSNRTDFAKEQADDDMNPTRAWRDYMAADMYPKQSKWVHLTADMYPKREKWVHVVGHVYPKQLTWDRASDDLQAPAPTAMGTIRQCGKPAPLPVGVEANQLTNEAWFK</sequence>
<name>A0AAE4AR69_9BACT</name>
<gene>
    <name evidence="1" type="ORF">J3R75_004005</name>
</gene>
<comment type="caution">
    <text evidence="1">The sequence shown here is derived from an EMBL/GenBank/DDBJ whole genome shotgun (WGS) entry which is preliminary data.</text>
</comment>